<evidence type="ECO:0000313" key="3">
    <source>
        <dbReference type="Proteomes" id="UP000002754"/>
    </source>
</evidence>
<name>A0A094WIP7_ALKAL</name>
<accession>A0A094WIP7</accession>
<gene>
    <name evidence="2" type="ORF">AJ85_07425</name>
    <name evidence="1" type="ORF">BALCAV_0220175</name>
</gene>
<reference evidence="1 3" key="1">
    <citation type="journal article" date="2014" name="Genome Announc.">
        <title>Draft Genome Sequence of Bacillus alcalophilus AV1934, a Classic Alkaliphile Isolated from Human Feces in 1934.</title>
        <authorList>
            <person name="Attie O."/>
            <person name="Jayaprakash A."/>
            <person name="Shah H."/>
            <person name="Paulsen I.T."/>
            <person name="Morino M."/>
            <person name="Takahashi Y."/>
            <person name="Narumi I."/>
            <person name="Sachidanandam R."/>
            <person name="Satoh K."/>
            <person name="Ito M."/>
            <person name="Krulwich T.A."/>
        </authorList>
    </citation>
    <scope>NUCLEOTIDE SEQUENCE [LARGE SCALE GENOMIC DNA]</scope>
    <source>
        <strain evidence="1 3">AV1934</strain>
    </source>
</reference>
<proteinExistence type="predicted"/>
<evidence type="ECO:0000313" key="1">
    <source>
        <dbReference type="EMBL" id="KGA95798.1"/>
    </source>
</evidence>
<dbReference type="Proteomes" id="UP000297014">
    <property type="component" value="Unassembled WGS sequence"/>
</dbReference>
<keyword evidence="3" id="KW-1185">Reference proteome</keyword>
<dbReference type="RefSeq" id="WP_003320746.1">
    <property type="nucleotide sequence ID" value="NZ_ALPT02000102.1"/>
</dbReference>
<dbReference type="EMBL" id="ALPT02000102">
    <property type="protein sequence ID" value="KGA95798.1"/>
    <property type="molecule type" value="Genomic_DNA"/>
</dbReference>
<dbReference type="AlphaFoldDB" id="A0A094WIP7"/>
<dbReference type="EMBL" id="JALP01000094">
    <property type="protein sequence ID" value="THG91065.1"/>
    <property type="molecule type" value="Genomic_DNA"/>
</dbReference>
<organism evidence="1 3">
    <name type="scientific">Alkalihalobacillus alcalophilus ATCC 27647 = CGMCC 1.3604</name>
    <dbReference type="NCBI Taxonomy" id="1218173"/>
    <lineage>
        <taxon>Bacteria</taxon>
        <taxon>Bacillati</taxon>
        <taxon>Bacillota</taxon>
        <taxon>Bacilli</taxon>
        <taxon>Bacillales</taxon>
        <taxon>Bacillaceae</taxon>
        <taxon>Alkalihalobacillus</taxon>
    </lineage>
</organism>
<dbReference type="Proteomes" id="UP000002754">
    <property type="component" value="Unassembled WGS sequence"/>
</dbReference>
<protein>
    <submittedName>
        <fullName evidence="1">Uncharacterized protein</fullName>
    </submittedName>
</protein>
<reference evidence="2 4" key="2">
    <citation type="submission" date="2014-01" db="EMBL/GenBank/DDBJ databases">
        <title>Draft genome sequencing of Bacillus alcalophilus CGMCC 1.3604.</title>
        <authorList>
            <person name="Yang J."/>
            <person name="Diao L."/>
            <person name="Yang S."/>
        </authorList>
    </citation>
    <scope>NUCLEOTIDE SEQUENCE [LARGE SCALE GENOMIC DNA]</scope>
    <source>
        <strain evidence="2 4">CGMCC 1.3604</strain>
    </source>
</reference>
<evidence type="ECO:0000313" key="4">
    <source>
        <dbReference type="Proteomes" id="UP000297014"/>
    </source>
</evidence>
<sequence>MTEKGWIDEINESEQQLSIILAPDEQGEDLAMIYSVIVTDESMLQTIEGEEITFDELQVNNFVEYTVRKIDTQLYELIDLVLLEEQYLKGVR</sequence>
<evidence type="ECO:0000313" key="2">
    <source>
        <dbReference type="EMBL" id="THG91065.1"/>
    </source>
</evidence>
<comment type="caution">
    <text evidence="1">The sequence shown here is derived from an EMBL/GenBank/DDBJ whole genome shotgun (WGS) entry which is preliminary data.</text>
</comment>